<keyword evidence="2" id="KW-1003">Cell membrane</keyword>
<evidence type="ECO:0000256" key="4">
    <source>
        <dbReference type="ARBA" id="ARBA00022989"/>
    </source>
</evidence>
<gene>
    <name evidence="7" type="ORF">ACFSW5_10845</name>
</gene>
<proteinExistence type="predicted"/>
<keyword evidence="5 6" id="KW-0472">Membrane</keyword>
<feature type="transmembrane region" description="Helical" evidence="6">
    <location>
        <begin position="109"/>
        <end position="130"/>
    </location>
</feature>
<evidence type="ECO:0000256" key="3">
    <source>
        <dbReference type="ARBA" id="ARBA00022692"/>
    </source>
</evidence>
<feature type="transmembrane region" description="Helical" evidence="6">
    <location>
        <begin position="20"/>
        <end position="40"/>
    </location>
</feature>
<reference evidence="8" key="1">
    <citation type="journal article" date="2019" name="Int. J. Syst. Evol. Microbiol.">
        <title>The Global Catalogue of Microorganisms (GCM) 10K type strain sequencing project: providing services to taxonomists for standard genome sequencing and annotation.</title>
        <authorList>
            <consortium name="The Broad Institute Genomics Platform"/>
            <consortium name="The Broad Institute Genome Sequencing Center for Infectious Disease"/>
            <person name="Wu L."/>
            <person name="Ma J."/>
        </authorList>
    </citation>
    <scope>NUCLEOTIDE SEQUENCE [LARGE SCALE GENOMIC DNA]</scope>
    <source>
        <strain evidence="8">TISTR 1827</strain>
    </source>
</reference>
<name>A0ABW5QWN4_9BACL</name>
<keyword evidence="8" id="KW-1185">Reference proteome</keyword>
<evidence type="ECO:0000256" key="5">
    <source>
        <dbReference type="ARBA" id="ARBA00023136"/>
    </source>
</evidence>
<comment type="caution">
    <text evidence="7">The sequence shown here is derived from an EMBL/GenBank/DDBJ whole genome shotgun (WGS) entry which is preliminary data.</text>
</comment>
<dbReference type="Proteomes" id="UP001597493">
    <property type="component" value="Unassembled WGS sequence"/>
</dbReference>
<dbReference type="NCBIfam" id="NF002460">
    <property type="entry name" value="PRK01658.1"/>
    <property type="match status" value="1"/>
</dbReference>
<dbReference type="InterPro" id="IPR005538">
    <property type="entry name" value="LrgA/CidA"/>
</dbReference>
<dbReference type="RefSeq" id="WP_379272599.1">
    <property type="nucleotide sequence ID" value="NZ_JBHUGT010000013.1"/>
</dbReference>
<sequence length="144" mass="15792">MEKPISKLLKHERLRIKVDLRKIGLILLQIVFIVALSRIADFAVEALRLPVPGSILGIVLLFALLKLKVVKLSWIDLGAQWLLAEMLLFFVPSTVGIVNYESLIRSSGLSLAAIIVSSTVAVMLCAGYAAQLLSRNQARGEREG</sequence>
<dbReference type="Pfam" id="PF03788">
    <property type="entry name" value="LrgA"/>
    <property type="match status" value="1"/>
</dbReference>
<protein>
    <submittedName>
        <fullName evidence="7">CidA/LrgA family protein</fullName>
    </submittedName>
</protein>
<organism evidence="7 8">
    <name type="scientific">Paenibacillus thailandensis</name>
    <dbReference type="NCBI Taxonomy" id="393250"/>
    <lineage>
        <taxon>Bacteria</taxon>
        <taxon>Bacillati</taxon>
        <taxon>Bacillota</taxon>
        <taxon>Bacilli</taxon>
        <taxon>Bacillales</taxon>
        <taxon>Paenibacillaceae</taxon>
        <taxon>Paenibacillus</taxon>
    </lineage>
</organism>
<dbReference type="EMBL" id="JBHUMY010000011">
    <property type="protein sequence ID" value="MFD2660742.1"/>
    <property type="molecule type" value="Genomic_DNA"/>
</dbReference>
<evidence type="ECO:0000313" key="8">
    <source>
        <dbReference type="Proteomes" id="UP001597493"/>
    </source>
</evidence>
<keyword evidence="3 6" id="KW-0812">Transmembrane</keyword>
<evidence type="ECO:0000313" key="7">
    <source>
        <dbReference type="EMBL" id="MFD2660742.1"/>
    </source>
</evidence>
<evidence type="ECO:0000256" key="1">
    <source>
        <dbReference type="ARBA" id="ARBA00004651"/>
    </source>
</evidence>
<feature type="transmembrane region" description="Helical" evidence="6">
    <location>
        <begin position="77"/>
        <end position="97"/>
    </location>
</feature>
<dbReference type="PANTHER" id="PTHR33931:SF2">
    <property type="entry name" value="HOLIN-LIKE PROTEIN CIDA"/>
    <property type="match status" value="1"/>
</dbReference>
<dbReference type="PANTHER" id="PTHR33931">
    <property type="entry name" value="HOLIN-LIKE PROTEIN CIDA-RELATED"/>
    <property type="match status" value="1"/>
</dbReference>
<evidence type="ECO:0000256" key="6">
    <source>
        <dbReference type="SAM" id="Phobius"/>
    </source>
</evidence>
<evidence type="ECO:0000256" key="2">
    <source>
        <dbReference type="ARBA" id="ARBA00022475"/>
    </source>
</evidence>
<feature type="transmembrane region" description="Helical" evidence="6">
    <location>
        <begin position="46"/>
        <end position="65"/>
    </location>
</feature>
<keyword evidence="4 6" id="KW-1133">Transmembrane helix</keyword>
<comment type="subcellular location">
    <subcellularLocation>
        <location evidence="1">Cell membrane</location>
        <topology evidence="1">Multi-pass membrane protein</topology>
    </subcellularLocation>
</comment>
<accession>A0ABW5QWN4</accession>